<evidence type="ECO:0000259" key="2">
    <source>
        <dbReference type="PROSITE" id="PS50188"/>
    </source>
</evidence>
<reference evidence="3 4" key="1">
    <citation type="submission" date="2024-10" db="EMBL/GenBank/DDBJ databases">
        <authorList>
            <person name="Kim D."/>
        </authorList>
    </citation>
    <scope>NUCLEOTIDE SEQUENCE [LARGE SCALE GENOMIC DNA]</scope>
    <source>
        <strain evidence="3">Taebaek</strain>
    </source>
</reference>
<proteinExistence type="predicted"/>
<dbReference type="Proteomes" id="UP001620645">
    <property type="component" value="Unassembled WGS sequence"/>
</dbReference>
<comment type="caution">
    <text evidence="3">The sequence shown here is derived from an EMBL/GenBank/DDBJ whole genome shotgun (WGS) entry which is preliminary data.</text>
</comment>
<organism evidence="3 4">
    <name type="scientific">Heterodera schachtii</name>
    <name type="common">Sugarbeet cyst nematode worm</name>
    <name type="synonym">Tylenchus schachtii</name>
    <dbReference type="NCBI Taxonomy" id="97005"/>
    <lineage>
        <taxon>Eukaryota</taxon>
        <taxon>Metazoa</taxon>
        <taxon>Ecdysozoa</taxon>
        <taxon>Nematoda</taxon>
        <taxon>Chromadorea</taxon>
        <taxon>Rhabditida</taxon>
        <taxon>Tylenchina</taxon>
        <taxon>Tylenchomorpha</taxon>
        <taxon>Tylenchoidea</taxon>
        <taxon>Heteroderidae</taxon>
        <taxon>Heteroderinae</taxon>
        <taxon>Heterodera</taxon>
    </lineage>
</organism>
<protein>
    <recommendedName>
        <fullName evidence="2">B30.2/SPRY domain-containing protein</fullName>
    </recommendedName>
</protein>
<dbReference type="AlphaFoldDB" id="A0ABD2IRP5"/>
<dbReference type="InterPro" id="IPR013320">
    <property type="entry name" value="ConA-like_dom_sf"/>
</dbReference>
<gene>
    <name evidence="3" type="ORF">niasHS_011459</name>
</gene>
<feature type="compositionally biased region" description="Acidic residues" evidence="1">
    <location>
        <begin position="67"/>
        <end position="77"/>
    </location>
</feature>
<feature type="compositionally biased region" description="Basic and acidic residues" evidence="1">
    <location>
        <begin position="78"/>
        <end position="87"/>
    </location>
</feature>
<name>A0ABD2IRP5_HETSC</name>
<accession>A0ABD2IRP5</accession>
<dbReference type="InterPro" id="IPR001870">
    <property type="entry name" value="B30.2/SPRY"/>
</dbReference>
<dbReference type="PROSITE" id="PS50188">
    <property type="entry name" value="B302_SPRY"/>
    <property type="match status" value="1"/>
</dbReference>
<dbReference type="SMART" id="SM00449">
    <property type="entry name" value="SPRY"/>
    <property type="match status" value="1"/>
</dbReference>
<evidence type="ECO:0000256" key="1">
    <source>
        <dbReference type="SAM" id="MobiDB-lite"/>
    </source>
</evidence>
<dbReference type="SUPFAM" id="SSF49899">
    <property type="entry name" value="Concanavalin A-like lectins/glucanases"/>
    <property type="match status" value="1"/>
</dbReference>
<dbReference type="PANTHER" id="PTHR12864">
    <property type="entry name" value="RAN BINDING PROTEIN 9-RELATED"/>
    <property type="match status" value="1"/>
</dbReference>
<sequence>MSSFTTFSSADEFSPLQPIFPNLSTSEEMSVLIARIAELNRAKTMEPSVASSEVFGQDGYGMNDDQFSLDEEEDEQQEDRKTPTKDVSEDHLKAILERIGEIEKQQQQQTKAAEERFLQSQNDQKKILEKISEMEKQTQKKALFRKNCWNAFYCHKHIEISGGKSLIVRHKGYPSGWRSVFAKYPIVLNKHLSDFFYFEISLMKNEERYWVMFGFAVKQQTKLEGSIRHEKGTYAYESDDGNIWINGEGNGTNAKYSYGVGDTVGIGVHFASRQMIFTKNGLRLATSGLFDPSFADGSFYPFISLFYTGDKIEANFGPNFKFDLEFQRKRGFSDRGTTN</sequence>
<dbReference type="EMBL" id="JBICCN010000298">
    <property type="protein sequence ID" value="KAL3079965.1"/>
    <property type="molecule type" value="Genomic_DNA"/>
</dbReference>
<evidence type="ECO:0000313" key="3">
    <source>
        <dbReference type="EMBL" id="KAL3079965.1"/>
    </source>
</evidence>
<feature type="region of interest" description="Disordered" evidence="1">
    <location>
        <begin position="43"/>
        <end position="87"/>
    </location>
</feature>
<evidence type="ECO:0000313" key="4">
    <source>
        <dbReference type="Proteomes" id="UP001620645"/>
    </source>
</evidence>
<dbReference type="InterPro" id="IPR043136">
    <property type="entry name" value="B30.2/SPRY_sf"/>
</dbReference>
<dbReference type="Pfam" id="PF00622">
    <property type="entry name" value="SPRY"/>
    <property type="match status" value="1"/>
</dbReference>
<keyword evidence="4" id="KW-1185">Reference proteome</keyword>
<dbReference type="Gene3D" id="2.60.120.920">
    <property type="match status" value="1"/>
</dbReference>
<dbReference type="CDD" id="cd12885">
    <property type="entry name" value="SPRY_RanBP_like"/>
    <property type="match status" value="1"/>
</dbReference>
<dbReference type="InterPro" id="IPR050618">
    <property type="entry name" value="Ubq-SigPath_Reg"/>
</dbReference>
<dbReference type="InterPro" id="IPR044736">
    <property type="entry name" value="Gid1/RanBPM/SPLA_SPRY"/>
</dbReference>
<feature type="domain" description="B30.2/SPRY" evidence="2">
    <location>
        <begin position="127"/>
        <end position="321"/>
    </location>
</feature>
<dbReference type="InterPro" id="IPR003877">
    <property type="entry name" value="SPRY_dom"/>
</dbReference>